<dbReference type="Pfam" id="PF12796">
    <property type="entry name" value="Ank_2"/>
    <property type="match status" value="1"/>
</dbReference>
<dbReference type="InterPro" id="IPR027417">
    <property type="entry name" value="P-loop_NTPase"/>
</dbReference>
<dbReference type="CDD" id="cd19499">
    <property type="entry name" value="RecA-like_ClpB_Hsp104-like"/>
    <property type="match status" value="1"/>
</dbReference>
<feature type="repeat" description="ANK" evidence="3">
    <location>
        <begin position="143"/>
        <end position="175"/>
    </location>
</feature>
<dbReference type="InterPro" id="IPR050130">
    <property type="entry name" value="ClpA_ClpB"/>
</dbReference>
<dbReference type="InterPro" id="IPR036770">
    <property type="entry name" value="Ankyrin_rpt-contain_sf"/>
</dbReference>
<dbReference type="PANTHER" id="PTHR11638">
    <property type="entry name" value="ATP-DEPENDENT CLP PROTEASE"/>
    <property type="match status" value="1"/>
</dbReference>
<reference evidence="5" key="1">
    <citation type="submission" date="2014-05" db="EMBL/GenBank/DDBJ databases">
        <authorList>
            <person name="Chronopoulou M."/>
        </authorList>
    </citation>
    <scope>NUCLEOTIDE SEQUENCE</scope>
    <source>
        <tissue evidence="5">Whole organism</tissue>
    </source>
</reference>
<accession>A0A0K2USK9</accession>
<name>A0A0K2USK9_LEPSM</name>
<dbReference type="GO" id="GO:0016887">
    <property type="term" value="F:ATP hydrolysis activity"/>
    <property type="evidence" value="ECO:0007669"/>
    <property type="project" value="InterPro"/>
</dbReference>
<dbReference type="SUPFAM" id="SSF48403">
    <property type="entry name" value="Ankyrin repeat"/>
    <property type="match status" value="1"/>
</dbReference>
<proteinExistence type="predicted"/>
<dbReference type="InterPro" id="IPR019489">
    <property type="entry name" value="Clp_ATPase_C"/>
</dbReference>
<keyword evidence="1" id="KW-0547">Nucleotide-binding</keyword>
<dbReference type="InterPro" id="IPR001270">
    <property type="entry name" value="ClpA/B"/>
</dbReference>
<dbReference type="GO" id="GO:0005739">
    <property type="term" value="C:mitochondrion"/>
    <property type="evidence" value="ECO:0007669"/>
    <property type="project" value="TreeGrafter"/>
</dbReference>
<dbReference type="SMART" id="SM00382">
    <property type="entry name" value="AAA"/>
    <property type="match status" value="1"/>
</dbReference>
<dbReference type="InterPro" id="IPR003959">
    <property type="entry name" value="ATPase_AAA_core"/>
</dbReference>
<dbReference type="PROSITE" id="PS50297">
    <property type="entry name" value="ANK_REP_REGION"/>
    <property type="match status" value="2"/>
</dbReference>
<evidence type="ECO:0000259" key="4">
    <source>
        <dbReference type="SMART" id="SM00382"/>
    </source>
</evidence>
<gene>
    <name evidence="5" type="primary">CLPB</name>
</gene>
<feature type="repeat" description="ANK" evidence="3">
    <location>
        <begin position="212"/>
        <end position="244"/>
    </location>
</feature>
<dbReference type="OrthoDB" id="47330at2759"/>
<dbReference type="Pfam" id="PF07724">
    <property type="entry name" value="AAA_2"/>
    <property type="match status" value="1"/>
</dbReference>
<dbReference type="InterPro" id="IPR002110">
    <property type="entry name" value="Ankyrin_rpt"/>
</dbReference>
<dbReference type="Pfam" id="PF10431">
    <property type="entry name" value="ClpB_D2-small"/>
    <property type="match status" value="1"/>
</dbReference>
<evidence type="ECO:0000256" key="2">
    <source>
        <dbReference type="ARBA" id="ARBA00022840"/>
    </source>
</evidence>
<protein>
    <submittedName>
        <fullName evidence="5">ClpB caseinolytic peptidase B homolog (E. coli) [Falco peregrinus]</fullName>
    </submittedName>
</protein>
<dbReference type="Gene3D" id="1.10.8.60">
    <property type="match status" value="1"/>
</dbReference>
<evidence type="ECO:0000256" key="1">
    <source>
        <dbReference type="ARBA" id="ARBA00022741"/>
    </source>
</evidence>
<dbReference type="PANTHER" id="PTHR11638:SF93">
    <property type="entry name" value="MITOCHONDRIAL DISAGGREGASE"/>
    <property type="match status" value="1"/>
</dbReference>
<dbReference type="PROSITE" id="PS50088">
    <property type="entry name" value="ANK_REPEAT"/>
    <property type="match status" value="2"/>
</dbReference>
<dbReference type="GO" id="GO:0005524">
    <property type="term" value="F:ATP binding"/>
    <property type="evidence" value="ECO:0007669"/>
    <property type="project" value="UniProtKB-KW"/>
</dbReference>
<evidence type="ECO:0000313" key="5">
    <source>
        <dbReference type="EMBL" id="CDW41040.1"/>
    </source>
</evidence>
<organism evidence="5">
    <name type="scientific">Lepeophtheirus salmonis</name>
    <name type="common">Salmon louse</name>
    <name type="synonym">Caligus salmonis</name>
    <dbReference type="NCBI Taxonomy" id="72036"/>
    <lineage>
        <taxon>Eukaryota</taxon>
        <taxon>Metazoa</taxon>
        <taxon>Ecdysozoa</taxon>
        <taxon>Arthropoda</taxon>
        <taxon>Crustacea</taxon>
        <taxon>Multicrustacea</taxon>
        <taxon>Hexanauplia</taxon>
        <taxon>Copepoda</taxon>
        <taxon>Siphonostomatoida</taxon>
        <taxon>Caligidae</taxon>
        <taxon>Lepeophtheirus</taxon>
    </lineage>
</organism>
<dbReference type="Pfam" id="PF00023">
    <property type="entry name" value="Ank"/>
    <property type="match status" value="1"/>
</dbReference>
<keyword evidence="3" id="KW-0040">ANK repeat</keyword>
<dbReference type="Gene3D" id="3.40.50.300">
    <property type="entry name" value="P-loop containing nucleotide triphosphate hydrolases"/>
    <property type="match status" value="1"/>
</dbReference>
<dbReference type="InterPro" id="IPR003593">
    <property type="entry name" value="AAA+_ATPase"/>
</dbReference>
<dbReference type="GO" id="GO:0034605">
    <property type="term" value="P:cellular response to heat"/>
    <property type="evidence" value="ECO:0007669"/>
    <property type="project" value="TreeGrafter"/>
</dbReference>
<sequence>MTEAKPYHFSYLQSPGVKKEISEGSQLSFLISINFSKNGTILTLCNLPQCNVNKSMLSRHILRIFGASWRRLRISPSPSRRFQGTTKALGFIVPPPVFVAFTHHDKDVDEENSSFFRSVKLGRAIEVESRLKNGLTPNTRHSLGWTGLHVASFSGQKEVVEVLLRHGADPNAEDDFTNIYYAGREKGMHSLDVMIRRQADFSEELNVRANFRGCSPLHYAVLSNEKNVIEVLLKGGANPFKKNDYGKTPLDYAQGSEIKTLLKDYGKVYEETKRLKELEERRKYPLEKRMKEKIVGQEGAITTVSACIRRKENGWIDDEHPLVFLFLGSSGIGKTELAKQIANYLHKDNRNAFIRLDMSEYQEKHEVAKLIGSPPGYIGHDDGGQLTKKLKEFPNAVVLFDEVDKAHPDVLTVMLQLFDEGRLTDGKGQTIECKNAIFIMTSNLASDPIAEHALHLRSESEKINEERSKGTLEYEKLSDKITISRRFKEKVVQPILKKHFRRDEFLGRINEIVYFLPFSKTELVGLVERELEFWCEKAKQKHNVELLWDNRVLHYLTNGYNVYYGARSIKHEVERQVVSQLAMAHETEQLTKGSSVRLSILEDQMNPGPETDKLKVTIKKDGKKDFQDLSEPFSFSSPLN</sequence>
<dbReference type="SMART" id="SM00248">
    <property type="entry name" value="ANK"/>
    <property type="match status" value="3"/>
</dbReference>
<dbReference type="Gene3D" id="1.25.40.20">
    <property type="entry name" value="Ankyrin repeat-containing domain"/>
    <property type="match status" value="1"/>
</dbReference>
<evidence type="ECO:0000256" key="3">
    <source>
        <dbReference type="PROSITE-ProRule" id="PRU00023"/>
    </source>
</evidence>
<feature type="domain" description="AAA+ ATPase" evidence="4">
    <location>
        <begin position="320"/>
        <end position="460"/>
    </location>
</feature>
<dbReference type="PRINTS" id="PR00300">
    <property type="entry name" value="CLPPROTEASEA"/>
</dbReference>
<keyword evidence="2" id="KW-0067">ATP-binding</keyword>
<dbReference type="EMBL" id="HACA01023679">
    <property type="protein sequence ID" value="CDW41040.1"/>
    <property type="molecule type" value="Transcribed_RNA"/>
</dbReference>
<dbReference type="AlphaFoldDB" id="A0A0K2USK9"/>
<dbReference type="SUPFAM" id="SSF52540">
    <property type="entry name" value="P-loop containing nucleoside triphosphate hydrolases"/>
    <property type="match status" value="1"/>
</dbReference>